<accession>A0A837NFV7</accession>
<keyword evidence="4" id="KW-1185">Reference proteome</keyword>
<comment type="caution">
    <text evidence="3">The sequence shown here is derived from an EMBL/GenBank/DDBJ whole genome shotgun (WGS) entry which is preliminary data.</text>
</comment>
<evidence type="ECO:0000256" key="1">
    <source>
        <dbReference type="SAM" id="Coils"/>
    </source>
</evidence>
<gene>
    <name evidence="3" type="ORF">AFK76_08600</name>
</gene>
<keyword evidence="1" id="KW-0175">Coiled coil</keyword>
<evidence type="ECO:0000256" key="2">
    <source>
        <dbReference type="SAM" id="SignalP"/>
    </source>
</evidence>
<evidence type="ECO:0000313" key="4">
    <source>
        <dbReference type="Proteomes" id="UP000053030"/>
    </source>
</evidence>
<dbReference type="RefSeq" id="WP_053953903.1">
    <property type="nucleotide sequence ID" value="NZ_FNCB01000008.1"/>
</dbReference>
<evidence type="ECO:0000313" key="3">
    <source>
        <dbReference type="EMBL" id="KPD23547.1"/>
    </source>
</evidence>
<proteinExistence type="predicted"/>
<reference evidence="3 4" key="1">
    <citation type="submission" date="2015-08" db="EMBL/GenBank/DDBJ databases">
        <title>Genome sequencing and assembly of the deep-sea bacterium Idiomarina zobellii.</title>
        <authorList>
            <person name="Mithoefer S.D."/>
            <person name="Rheaume B.A."/>
            <person name="MacLea K.S."/>
        </authorList>
    </citation>
    <scope>NUCLEOTIDE SEQUENCE [LARGE SCALE GENOMIC DNA]</scope>
    <source>
        <strain evidence="3 4">KMM 231</strain>
    </source>
</reference>
<dbReference type="AlphaFoldDB" id="A0A837NFV7"/>
<sequence length="322" mass="37504">MTHHNGAFFWLSLSFLLLFSSSSLAQSFFQLDEKDNQLHFSYHWDDFDGNQNAIEFSAHKKDFLEPLKRYRGFNRERSQRELSRQLNRYIRQQNWRGIQAKLTPRQQSVQLVTSRARNQEQQTQLEQYKRRLREYYNERWIDYLDSNFYESISLPPGERGIIPDHAAIASEMENVIKPLINAIGEQLGDNTQRNYINYVTSFLQQIPYNELTNKLDSRGDGFTPPNQLIYYNQGDCDSKVTLMTAIMRNIINNAKMAIIYLPEHAVFGINMSKRDNDTTIEHEGIQYVLVDVTGPAAMPAGTVGEDTEFHIRTGQYTVKPVN</sequence>
<protein>
    <recommendedName>
        <fullName evidence="5">Transglutaminase-like domain-containing protein</fullName>
    </recommendedName>
</protein>
<name>A0A837NFV7_9GAMM</name>
<organism evidence="3 4">
    <name type="scientific">Idiomarina zobellii</name>
    <dbReference type="NCBI Taxonomy" id="86103"/>
    <lineage>
        <taxon>Bacteria</taxon>
        <taxon>Pseudomonadati</taxon>
        <taxon>Pseudomonadota</taxon>
        <taxon>Gammaproteobacteria</taxon>
        <taxon>Alteromonadales</taxon>
        <taxon>Idiomarinaceae</taxon>
        <taxon>Idiomarina</taxon>
    </lineage>
</organism>
<keyword evidence="2" id="KW-0732">Signal</keyword>
<evidence type="ECO:0008006" key="5">
    <source>
        <dbReference type="Google" id="ProtNLM"/>
    </source>
</evidence>
<dbReference type="EMBL" id="LHSG01000008">
    <property type="protein sequence ID" value="KPD23547.1"/>
    <property type="molecule type" value="Genomic_DNA"/>
</dbReference>
<dbReference type="Proteomes" id="UP000053030">
    <property type="component" value="Unassembled WGS sequence"/>
</dbReference>
<feature type="signal peptide" evidence="2">
    <location>
        <begin position="1"/>
        <end position="25"/>
    </location>
</feature>
<feature type="coiled-coil region" evidence="1">
    <location>
        <begin position="111"/>
        <end position="138"/>
    </location>
</feature>
<feature type="chain" id="PRO_5032772812" description="Transglutaminase-like domain-containing protein" evidence="2">
    <location>
        <begin position="26"/>
        <end position="322"/>
    </location>
</feature>